<comment type="caution">
    <text evidence="1">The sequence shown here is derived from an EMBL/GenBank/DDBJ whole genome shotgun (WGS) entry which is preliminary data.</text>
</comment>
<organism evidence="1 2">
    <name type="scientific">Actinocatenispora comari</name>
    <dbReference type="NCBI Taxonomy" id="2807577"/>
    <lineage>
        <taxon>Bacteria</taxon>
        <taxon>Bacillati</taxon>
        <taxon>Actinomycetota</taxon>
        <taxon>Actinomycetes</taxon>
        <taxon>Micromonosporales</taxon>
        <taxon>Micromonosporaceae</taxon>
        <taxon>Actinocatenispora</taxon>
    </lineage>
</organism>
<evidence type="ECO:0000313" key="2">
    <source>
        <dbReference type="Proteomes" id="UP000614996"/>
    </source>
</evidence>
<sequence>MTRDPSPEPEEPSPGPVHLDLDNLVEPQPSVAHRRYAPLEQLGRSVARSIAADLAPSALPARAAASLVPAVHGQLIAEAAVAGSFGLDLMQSAAGEMLRGFSSGTIAADLLGGSRLRAELEAARLHDRMRALNQEVAGRIVASPMMQWQRDIQQMYARQQSMWEEALRSTVLAAGYADSIRSTIMPITDRLAGQTALLAGVSSPLAPAARAATGGWIDALNVTDHEPTIEALEQFGHATESVNTAAYLVRQRDTPTGTSRDAARGRREVQSRHGVQIEQFLAEVDQRVREHYDGIWDAMTHRGPAWPSAAAHHAVEVLDGTLRALAPHDAVLAWRGGWPATTPRKAADLHEGRPTRALRVRYIAEQRGVPASTVDYLASSLRSSMLMLQGVKHAGDDTAALTVETLVYGIDLFVYGLIGRPHC</sequence>
<name>A0A8J4AEK0_9ACTN</name>
<evidence type="ECO:0000313" key="1">
    <source>
        <dbReference type="EMBL" id="GIL29149.1"/>
    </source>
</evidence>
<protein>
    <submittedName>
        <fullName evidence="1">Uncharacterized protein</fullName>
    </submittedName>
</protein>
<reference evidence="2" key="1">
    <citation type="journal article" date="2021" name="Int. J. Syst. Evol. Microbiol.">
        <title>Actinocatenispora comari sp. nov., an endophytic actinomycete isolated from aerial parts of Comarum salesowianum.</title>
        <authorList>
            <person name="Oyunbileg N."/>
            <person name="Iizaka Y."/>
            <person name="Hamada M."/>
            <person name="Davaapurev B.O."/>
            <person name="Fukumoto A."/>
            <person name="Tsetseg B."/>
            <person name="Kato F."/>
            <person name="Tamura T."/>
            <person name="Batkhuu J."/>
            <person name="Anzai Y."/>
        </authorList>
    </citation>
    <scope>NUCLEOTIDE SEQUENCE [LARGE SCALE GENOMIC DNA]</scope>
    <source>
        <strain evidence="2">NUM-2625</strain>
    </source>
</reference>
<dbReference type="Proteomes" id="UP000614996">
    <property type="component" value="Unassembled WGS sequence"/>
</dbReference>
<keyword evidence="2" id="KW-1185">Reference proteome</keyword>
<dbReference type="RefSeq" id="WP_207126823.1">
    <property type="nucleotide sequence ID" value="NZ_BOPO01000084.1"/>
</dbReference>
<dbReference type="EMBL" id="BOPO01000084">
    <property type="protein sequence ID" value="GIL29149.1"/>
    <property type="molecule type" value="Genomic_DNA"/>
</dbReference>
<accession>A0A8J4AEK0</accession>
<gene>
    <name evidence="1" type="ORF">NUM_44030</name>
</gene>
<dbReference type="AlphaFoldDB" id="A0A8J4AEK0"/>
<proteinExistence type="predicted"/>